<protein>
    <recommendedName>
        <fullName evidence="4">RNA polymerase Rpo13 subunit HTH domain-containing protein</fullName>
    </recommendedName>
</protein>
<dbReference type="EMBL" id="DQTV01000045">
    <property type="protein sequence ID" value="HIP56918.1"/>
    <property type="molecule type" value="Genomic_DNA"/>
</dbReference>
<evidence type="ECO:0000313" key="2">
    <source>
        <dbReference type="EMBL" id="HIP56918.1"/>
    </source>
</evidence>
<organism evidence="2 3">
    <name type="scientific">Ignisphaera aggregans</name>
    <dbReference type="NCBI Taxonomy" id="334771"/>
    <lineage>
        <taxon>Archaea</taxon>
        <taxon>Thermoproteota</taxon>
        <taxon>Thermoprotei</taxon>
        <taxon>Desulfurococcales</taxon>
        <taxon>Desulfurococcaceae</taxon>
        <taxon>Ignisphaera</taxon>
    </lineage>
</organism>
<dbReference type="Proteomes" id="UP000605805">
    <property type="component" value="Unassembled WGS sequence"/>
</dbReference>
<proteinExistence type="predicted"/>
<dbReference type="AlphaFoldDB" id="A0A832Z2X0"/>
<dbReference type="Gene3D" id="6.20.450.10">
    <property type="match status" value="1"/>
</dbReference>
<feature type="region of interest" description="Disordered" evidence="1">
    <location>
        <begin position="1"/>
        <end position="26"/>
    </location>
</feature>
<evidence type="ECO:0008006" key="4">
    <source>
        <dbReference type="Google" id="ProtNLM"/>
    </source>
</evidence>
<sequence length="87" mass="10016">MISEEELEASTYEGETRSDESSEEYNIDEEVVDVKELDPNDIDMMLRRSELWDKLVSGVVSIEEARKIISELVPAISAQGVRRRRRS</sequence>
<gene>
    <name evidence="2" type="ORF">EYH02_02450</name>
</gene>
<evidence type="ECO:0000256" key="1">
    <source>
        <dbReference type="SAM" id="MobiDB-lite"/>
    </source>
</evidence>
<evidence type="ECO:0000313" key="3">
    <source>
        <dbReference type="Proteomes" id="UP000605805"/>
    </source>
</evidence>
<accession>A0A832Z2X0</accession>
<reference evidence="2" key="1">
    <citation type="journal article" date="2020" name="ISME J.">
        <title>Gammaproteobacteria mediating utilization of methyl-, sulfur- and petroleum organic compounds in deep ocean hydrothermal plumes.</title>
        <authorList>
            <person name="Zhou Z."/>
            <person name="Liu Y."/>
            <person name="Pan J."/>
            <person name="Cron B.R."/>
            <person name="Toner B.M."/>
            <person name="Anantharaman K."/>
            <person name="Breier J.A."/>
            <person name="Dick G.J."/>
            <person name="Li M."/>
        </authorList>
    </citation>
    <scope>NUCLEOTIDE SEQUENCE</scope>
    <source>
        <strain evidence="2">SZUA-1435</strain>
    </source>
</reference>
<name>A0A832Z2X0_9CREN</name>
<comment type="caution">
    <text evidence="2">The sequence shown here is derived from an EMBL/GenBank/DDBJ whole genome shotgun (WGS) entry which is preliminary data.</text>
</comment>